<evidence type="ECO:0000256" key="5">
    <source>
        <dbReference type="ARBA" id="ARBA00034545"/>
    </source>
</evidence>
<dbReference type="PANTHER" id="PTHR43675">
    <property type="entry name" value="ARSENITE METHYLTRANSFERASE"/>
    <property type="match status" value="1"/>
</dbReference>
<evidence type="ECO:0000259" key="9">
    <source>
        <dbReference type="Pfam" id="PF13847"/>
    </source>
</evidence>
<evidence type="ECO:0000256" key="8">
    <source>
        <dbReference type="ARBA" id="ARBA00048428"/>
    </source>
</evidence>
<dbReference type="Proteomes" id="UP001530400">
    <property type="component" value="Unassembled WGS sequence"/>
</dbReference>
<dbReference type="InterPro" id="IPR029063">
    <property type="entry name" value="SAM-dependent_MTases_sf"/>
</dbReference>
<comment type="catalytic activity">
    <reaction evidence="7">
        <text>arsenic triglutathione + 2 [thioredoxin]-dithiol + 2 S-adenosyl-L-methionine + H2O = dimethylarsinous acid + 2 [thioredoxin]-disulfide + 3 glutathione + 2 S-adenosyl-L-homocysteine + 2 H(+)</text>
        <dbReference type="Rhea" id="RHEA:69464"/>
        <dbReference type="Rhea" id="RHEA-COMP:10698"/>
        <dbReference type="Rhea" id="RHEA-COMP:10700"/>
        <dbReference type="ChEBI" id="CHEBI:15377"/>
        <dbReference type="ChEBI" id="CHEBI:15378"/>
        <dbReference type="ChEBI" id="CHEBI:23808"/>
        <dbReference type="ChEBI" id="CHEBI:29950"/>
        <dbReference type="ChEBI" id="CHEBI:50058"/>
        <dbReference type="ChEBI" id="CHEBI:57856"/>
        <dbReference type="ChEBI" id="CHEBI:57925"/>
        <dbReference type="ChEBI" id="CHEBI:59789"/>
        <dbReference type="ChEBI" id="CHEBI:183640"/>
        <dbReference type="EC" id="2.1.1.137"/>
    </reaction>
</comment>
<evidence type="ECO:0000256" key="7">
    <source>
        <dbReference type="ARBA" id="ARBA00047943"/>
    </source>
</evidence>
<protein>
    <recommendedName>
        <fullName evidence="5">Arsenite methyltransferase</fullName>
        <ecNumber evidence="4">2.1.1.137</ecNumber>
    </recommendedName>
</protein>
<evidence type="ECO:0000256" key="4">
    <source>
        <dbReference type="ARBA" id="ARBA00034521"/>
    </source>
</evidence>
<evidence type="ECO:0000313" key="10">
    <source>
        <dbReference type="EMBL" id="KAL3782172.1"/>
    </source>
</evidence>
<keyword evidence="1" id="KW-0808">Transferase</keyword>
<name>A0ABD3P2A6_9STRA</name>
<evidence type="ECO:0000256" key="2">
    <source>
        <dbReference type="ARBA" id="ARBA00022691"/>
    </source>
</evidence>
<evidence type="ECO:0000256" key="6">
    <source>
        <dbReference type="ARBA" id="ARBA00047941"/>
    </source>
</evidence>
<comment type="catalytic activity">
    <reaction evidence="8">
        <text>arsenic triglutathione + 3 [thioredoxin]-dithiol + 3 S-adenosyl-L-methionine = trimethylarsine + 3 [thioredoxin]-disulfide + 3 glutathione + 3 S-adenosyl-L-homocysteine + 3 H(+)</text>
        <dbReference type="Rhea" id="RHEA:69432"/>
        <dbReference type="Rhea" id="RHEA-COMP:10698"/>
        <dbReference type="Rhea" id="RHEA-COMP:10700"/>
        <dbReference type="ChEBI" id="CHEBI:15378"/>
        <dbReference type="ChEBI" id="CHEBI:27130"/>
        <dbReference type="ChEBI" id="CHEBI:29950"/>
        <dbReference type="ChEBI" id="CHEBI:50058"/>
        <dbReference type="ChEBI" id="CHEBI:57856"/>
        <dbReference type="ChEBI" id="CHEBI:57925"/>
        <dbReference type="ChEBI" id="CHEBI:59789"/>
        <dbReference type="ChEBI" id="CHEBI:183640"/>
        <dbReference type="EC" id="2.1.1.137"/>
    </reaction>
</comment>
<dbReference type="GO" id="GO:0030791">
    <property type="term" value="F:arsenite methyltransferase activity"/>
    <property type="evidence" value="ECO:0007669"/>
    <property type="project" value="UniProtKB-EC"/>
</dbReference>
<comment type="caution">
    <text evidence="10">The sequence shown here is derived from an EMBL/GenBank/DDBJ whole genome shotgun (WGS) entry which is preliminary data.</text>
</comment>
<feature type="domain" description="Methyltransferase" evidence="9">
    <location>
        <begin position="225"/>
        <end position="328"/>
    </location>
</feature>
<keyword evidence="2" id="KW-0949">S-adenosyl-L-methionine</keyword>
<dbReference type="SUPFAM" id="SSF53335">
    <property type="entry name" value="S-adenosyl-L-methionine-dependent methyltransferases"/>
    <property type="match status" value="1"/>
</dbReference>
<evidence type="ECO:0000256" key="3">
    <source>
        <dbReference type="ARBA" id="ARBA00034487"/>
    </source>
</evidence>
<dbReference type="InterPro" id="IPR026669">
    <property type="entry name" value="Arsenite_MeTrfase-like"/>
</dbReference>
<comment type="similarity">
    <text evidence="3">Belongs to the methyltransferase superfamily. Arsenite methyltransferase family.</text>
</comment>
<dbReference type="EC" id="2.1.1.137" evidence="4"/>
<dbReference type="AlphaFoldDB" id="A0ABD3P2A6"/>
<evidence type="ECO:0000313" key="11">
    <source>
        <dbReference type="Proteomes" id="UP001530400"/>
    </source>
</evidence>
<evidence type="ECO:0000256" key="1">
    <source>
        <dbReference type="ARBA" id="ARBA00022679"/>
    </source>
</evidence>
<dbReference type="PANTHER" id="PTHR43675:SF8">
    <property type="entry name" value="ARSENITE METHYLTRANSFERASE"/>
    <property type="match status" value="1"/>
</dbReference>
<dbReference type="Pfam" id="PF13847">
    <property type="entry name" value="Methyltransf_31"/>
    <property type="match status" value="1"/>
</dbReference>
<reference evidence="10 11" key="1">
    <citation type="submission" date="2024-10" db="EMBL/GenBank/DDBJ databases">
        <title>Updated reference genomes for cyclostephanoid diatoms.</title>
        <authorList>
            <person name="Roberts W.R."/>
            <person name="Alverson A.J."/>
        </authorList>
    </citation>
    <scope>NUCLEOTIDE SEQUENCE [LARGE SCALE GENOMIC DNA]</scope>
    <source>
        <strain evidence="10 11">AJA010-31</strain>
    </source>
</reference>
<keyword evidence="11" id="KW-1185">Reference proteome</keyword>
<sequence length="371" mass="39488">MINHLPPDTTASSLKKELNNSPLSLLVTIASFNPACRPLLAQLADLEKDYMFGGSLHSCTGPSSQEKPNVWILKTDDSEELEELAVELRMDVPSYRIYKNGVQIGENKGRVVTVEEIREGLRQAAAQCCPSDNTRSSAWCCPPSSGTANAAVCCPDGSKDAPSDPSAILRLVQQSYSNTVNKSTGGCCVSVSPELLGYTPEQIAAASDSNLGLGCGNPLSFADVKQGETVVDLGSGAGVDCFLASQQVGREGQVIGVDMTSDMVFTARGHAADRKCTNVSFRLGEIEHLPIADGTADVVISNCVINLSPDKGQVFKEIYRVLKPGGYLKDAGFGNIEVNLKEESRDIISQWLPGSGAEDFVVGAEIKARKL</sequence>
<accession>A0ABD3P2A6</accession>
<dbReference type="InterPro" id="IPR025714">
    <property type="entry name" value="Methyltranfer_dom"/>
</dbReference>
<dbReference type="Gene3D" id="3.40.50.150">
    <property type="entry name" value="Vaccinia Virus protein VP39"/>
    <property type="match status" value="1"/>
</dbReference>
<comment type="catalytic activity">
    <reaction evidence="6">
        <text>arsenic triglutathione + [thioredoxin]-dithiol + S-adenosyl-L-methionine + 2 H2O = methylarsonous acid + [thioredoxin]-disulfide + 3 glutathione + S-adenosyl-L-homocysteine + H(+)</text>
        <dbReference type="Rhea" id="RHEA:69460"/>
        <dbReference type="Rhea" id="RHEA-COMP:10698"/>
        <dbReference type="Rhea" id="RHEA-COMP:10700"/>
        <dbReference type="ChEBI" id="CHEBI:15377"/>
        <dbReference type="ChEBI" id="CHEBI:15378"/>
        <dbReference type="ChEBI" id="CHEBI:17826"/>
        <dbReference type="ChEBI" id="CHEBI:29950"/>
        <dbReference type="ChEBI" id="CHEBI:50058"/>
        <dbReference type="ChEBI" id="CHEBI:57856"/>
        <dbReference type="ChEBI" id="CHEBI:57925"/>
        <dbReference type="ChEBI" id="CHEBI:59789"/>
        <dbReference type="ChEBI" id="CHEBI:183640"/>
        <dbReference type="EC" id="2.1.1.137"/>
    </reaction>
</comment>
<proteinExistence type="inferred from homology"/>
<dbReference type="EMBL" id="JALLPJ020000818">
    <property type="protein sequence ID" value="KAL3782172.1"/>
    <property type="molecule type" value="Genomic_DNA"/>
</dbReference>
<organism evidence="10 11">
    <name type="scientific">Cyclotella atomus</name>
    <dbReference type="NCBI Taxonomy" id="382360"/>
    <lineage>
        <taxon>Eukaryota</taxon>
        <taxon>Sar</taxon>
        <taxon>Stramenopiles</taxon>
        <taxon>Ochrophyta</taxon>
        <taxon>Bacillariophyta</taxon>
        <taxon>Coscinodiscophyceae</taxon>
        <taxon>Thalassiosirophycidae</taxon>
        <taxon>Stephanodiscales</taxon>
        <taxon>Stephanodiscaceae</taxon>
        <taxon>Cyclotella</taxon>
    </lineage>
</organism>
<dbReference type="CDD" id="cd02440">
    <property type="entry name" value="AdoMet_MTases"/>
    <property type="match status" value="1"/>
</dbReference>
<gene>
    <name evidence="10" type="ORF">ACHAWO_004018</name>
</gene>